<dbReference type="AlphaFoldDB" id="A0A558QWT2"/>
<reference evidence="1 2" key="1">
    <citation type="submission" date="2019-07" db="EMBL/GenBank/DDBJ databases">
        <title>Sphingomonas solaris sp. nov., isolated from a solar panel from Boston, Massachusetts.</title>
        <authorList>
            <person name="Tanner K."/>
            <person name="Pascual J."/>
            <person name="Mancuso C."/>
            <person name="Pereto J."/>
            <person name="Khalil A."/>
            <person name="Vilanova C."/>
        </authorList>
    </citation>
    <scope>NUCLEOTIDE SEQUENCE [LARGE SCALE GENOMIC DNA]</scope>
    <source>
        <strain evidence="1 2">R4DWN</strain>
    </source>
</reference>
<accession>A0A558QWT2</accession>
<dbReference type="Proteomes" id="UP000318681">
    <property type="component" value="Unassembled WGS sequence"/>
</dbReference>
<gene>
    <name evidence="1" type="ORF">FOY91_16645</name>
</gene>
<organism evidence="1 2">
    <name type="scientific">Alterirhizorhabdus solaris</name>
    <dbReference type="NCBI Taxonomy" id="2529389"/>
    <lineage>
        <taxon>Bacteria</taxon>
        <taxon>Pseudomonadati</taxon>
        <taxon>Pseudomonadota</taxon>
        <taxon>Alphaproteobacteria</taxon>
        <taxon>Sphingomonadales</taxon>
        <taxon>Rhizorhabdaceae</taxon>
        <taxon>Alterirhizorhabdus</taxon>
    </lineage>
</organism>
<dbReference type="EMBL" id="VNIM01000085">
    <property type="protein sequence ID" value="TVV71532.1"/>
    <property type="molecule type" value="Genomic_DNA"/>
</dbReference>
<evidence type="ECO:0000313" key="1">
    <source>
        <dbReference type="EMBL" id="TVV71532.1"/>
    </source>
</evidence>
<protein>
    <submittedName>
        <fullName evidence="1">Uncharacterized protein</fullName>
    </submittedName>
</protein>
<dbReference type="RefSeq" id="WP_145154396.1">
    <property type="nucleotide sequence ID" value="NZ_VNIM01000085.1"/>
</dbReference>
<evidence type="ECO:0000313" key="2">
    <source>
        <dbReference type="Proteomes" id="UP000318681"/>
    </source>
</evidence>
<dbReference type="OrthoDB" id="7570563at2"/>
<name>A0A558QWT2_9SPHN</name>
<comment type="caution">
    <text evidence="1">The sequence shown here is derived from an EMBL/GenBank/DDBJ whole genome shotgun (WGS) entry which is preliminary data.</text>
</comment>
<proteinExistence type="predicted"/>
<keyword evidence="2" id="KW-1185">Reference proteome</keyword>
<sequence length="147" mass="16241">MGICKSHLQNDPCWLTINGRPARQITTEAELLDRLVGIDAFPDGQSLRLGRGPVHYIEASRRKAFWSASVRKGPIWTIKGFSPEGTTEHSERKVRESRESGSLRKRIRVALASPSPADALTTAQIEGLFRAYLLREVFPIAPGMGTG</sequence>